<dbReference type="OrthoDB" id="5383159at2"/>
<dbReference type="RefSeq" id="WP_074951220.1">
    <property type="nucleotide sequence ID" value="NZ_BJXR01000013.1"/>
</dbReference>
<accession>A0A511SWZ7</accession>
<reference evidence="3 4" key="1">
    <citation type="submission" date="2016-10" db="EMBL/GenBank/DDBJ databases">
        <authorList>
            <person name="Varghese N."/>
            <person name="Submissions S."/>
        </authorList>
    </citation>
    <scope>NUCLEOTIDE SEQUENCE [LARGE SCALE GENOMIC DNA]</scope>
    <source>
        <strain evidence="3 4">DSM 16525</strain>
    </source>
</reference>
<evidence type="ECO:0000313" key="3">
    <source>
        <dbReference type="EMBL" id="SET61767.1"/>
    </source>
</evidence>
<dbReference type="Proteomes" id="UP000183760">
    <property type="component" value="Unassembled WGS sequence"/>
</dbReference>
<evidence type="ECO:0000313" key="4">
    <source>
        <dbReference type="Proteomes" id="UP000183760"/>
    </source>
</evidence>
<comment type="caution">
    <text evidence="2">The sequence shown here is derived from an EMBL/GenBank/DDBJ whole genome shotgun (WGS) entry which is preliminary data.</text>
</comment>
<evidence type="ECO:0000313" key="2">
    <source>
        <dbReference type="EMBL" id="GEN05982.1"/>
    </source>
</evidence>
<organism evidence="2 5">
    <name type="scientific">Myxococcus fulvus</name>
    <dbReference type="NCBI Taxonomy" id="33"/>
    <lineage>
        <taxon>Bacteria</taxon>
        <taxon>Pseudomonadati</taxon>
        <taxon>Myxococcota</taxon>
        <taxon>Myxococcia</taxon>
        <taxon>Myxococcales</taxon>
        <taxon>Cystobacterineae</taxon>
        <taxon>Myxococcaceae</taxon>
        <taxon>Myxococcus</taxon>
    </lineage>
</organism>
<evidence type="ECO:0000256" key="1">
    <source>
        <dbReference type="SAM" id="MobiDB-lite"/>
    </source>
</evidence>
<keyword evidence="4" id="KW-1185">Reference proteome</keyword>
<dbReference type="Proteomes" id="UP000321514">
    <property type="component" value="Unassembled WGS sequence"/>
</dbReference>
<sequence>MTVTVTITSDDIIYSPSNIVKHGEEVEFKLQGIGSALVVFKDGTTCLTGPGSFTLDTSNPLAQESDQHVTQTCLKRFYAFDVQVPAPPPSQAASFIGSNAETKKGGLDVTTDPPEDPKK</sequence>
<dbReference type="AlphaFoldDB" id="A0A511SWZ7"/>
<reference evidence="2 5" key="2">
    <citation type="submission" date="2019-07" db="EMBL/GenBank/DDBJ databases">
        <title>Whole genome shotgun sequence of Myxococcus fulvus NBRC 100333.</title>
        <authorList>
            <person name="Hosoyama A."/>
            <person name="Uohara A."/>
            <person name="Ohji S."/>
            <person name="Ichikawa N."/>
        </authorList>
    </citation>
    <scope>NUCLEOTIDE SEQUENCE [LARGE SCALE GENOMIC DNA]</scope>
    <source>
        <strain evidence="2 5">NBRC 100333</strain>
    </source>
</reference>
<dbReference type="EMBL" id="FOIB01000002">
    <property type="protein sequence ID" value="SET61767.1"/>
    <property type="molecule type" value="Genomic_DNA"/>
</dbReference>
<proteinExistence type="predicted"/>
<evidence type="ECO:0000313" key="5">
    <source>
        <dbReference type="Proteomes" id="UP000321514"/>
    </source>
</evidence>
<feature type="region of interest" description="Disordered" evidence="1">
    <location>
        <begin position="88"/>
        <end position="119"/>
    </location>
</feature>
<gene>
    <name evidence="2" type="ORF">MFU01_10190</name>
    <name evidence="3" type="ORF">SAMN05443572_102901</name>
</gene>
<protein>
    <submittedName>
        <fullName evidence="2">Uncharacterized protein</fullName>
    </submittedName>
</protein>
<dbReference type="EMBL" id="BJXR01000013">
    <property type="protein sequence ID" value="GEN05982.1"/>
    <property type="molecule type" value="Genomic_DNA"/>
</dbReference>
<name>A0A511SWZ7_MYXFU</name>